<gene>
    <name evidence="3" type="ORF">Q8F55_000180</name>
</gene>
<dbReference type="RefSeq" id="XP_069212379.1">
    <property type="nucleotide sequence ID" value="XM_069348835.1"/>
</dbReference>
<evidence type="ECO:0000313" key="4">
    <source>
        <dbReference type="Proteomes" id="UP001565368"/>
    </source>
</evidence>
<dbReference type="PANTHER" id="PTHR39218:SF1">
    <property type="entry name" value="OXIDOREDUCTASE 14 KDA SUBUNIT, PUTATIVE (AFU_ORTHOLOGUE AFUA_1G12110)-RELATED"/>
    <property type="match status" value="1"/>
</dbReference>
<dbReference type="InterPro" id="IPR009423">
    <property type="entry name" value="NDUC2"/>
</dbReference>
<organism evidence="3 4">
    <name type="scientific">Vanrija albida</name>
    <dbReference type="NCBI Taxonomy" id="181172"/>
    <lineage>
        <taxon>Eukaryota</taxon>
        <taxon>Fungi</taxon>
        <taxon>Dikarya</taxon>
        <taxon>Basidiomycota</taxon>
        <taxon>Agaricomycotina</taxon>
        <taxon>Tremellomycetes</taxon>
        <taxon>Trichosporonales</taxon>
        <taxon>Trichosporonaceae</taxon>
        <taxon>Vanrija</taxon>
    </lineage>
</organism>
<accession>A0ABR3QCI7</accession>
<feature type="coiled-coil region" evidence="1">
    <location>
        <begin position="51"/>
        <end position="81"/>
    </location>
</feature>
<evidence type="ECO:0000256" key="1">
    <source>
        <dbReference type="SAM" id="Coils"/>
    </source>
</evidence>
<dbReference type="Proteomes" id="UP001565368">
    <property type="component" value="Unassembled WGS sequence"/>
</dbReference>
<sequence length="82" mass="9068">MSAIPTILGFSAFGFAARCFQLGIQKRPIFAAPQAHIAISTVFGGIGYYVYNLEQRQNVLLAEKKKELKEKRERENAAHAAA</sequence>
<keyword evidence="4" id="KW-1185">Reference proteome</keyword>
<dbReference type="Pfam" id="PF06374">
    <property type="entry name" value="NDUF_C2"/>
    <property type="match status" value="1"/>
</dbReference>
<reference evidence="3 4" key="1">
    <citation type="submission" date="2023-08" db="EMBL/GenBank/DDBJ databases">
        <title>Annotated Genome Sequence of Vanrija albida AlHP1.</title>
        <authorList>
            <person name="Herzog R."/>
        </authorList>
    </citation>
    <scope>NUCLEOTIDE SEQUENCE [LARGE SCALE GENOMIC DNA]</scope>
    <source>
        <strain evidence="3 4">AlHP1</strain>
    </source>
</reference>
<evidence type="ECO:0000256" key="2">
    <source>
        <dbReference type="SAM" id="Phobius"/>
    </source>
</evidence>
<keyword evidence="2" id="KW-1133">Transmembrane helix</keyword>
<evidence type="ECO:0008006" key="5">
    <source>
        <dbReference type="Google" id="ProtNLM"/>
    </source>
</evidence>
<name>A0ABR3QCI7_9TREE</name>
<dbReference type="PANTHER" id="PTHR39218">
    <property type="entry name" value="OXIDOREDUCTASE 14 KDA SUBUNIT, PUTATIVE (AFU_ORTHOLOGUE AFUA_1G12110)-RELATED"/>
    <property type="match status" value="1"/>
</dbReference>
<dbReference type="EMBL" id="JBBXJM010000001">
    <property type="protein sequence ID" value="KAL1412435.1"/>
    <property type="molecule type" value="Genomic_DNA"/>
</dbReference>
<proteinExistence type="predicted"/>
<keyword evidence="2" id="KW-0812">Transmembrane</keyword>
<keyword evidence="2" id="KW-0472">Membrane</keyword>
<protein>
    <recommendedName>
        <fullName evidence="5">HIG1 domain-containing protein</fullName>
    </recommendedName>
</protein>
<feature type="transmembrane region" description="Helical" evidence="2">
    <location>
        <begin position="29"/>
        <end position="51"/>
    </location>
</feature>
<comment type="caution">
    <text evidence="3">The sequence shown here is derived from an EMBL/GenBank/DDBJ whole genome shotgun (WGS) entry which is preliminary data.</text>
</comment>
<dbReference type="GeneID" id="95981223"/>
<keyword evidence="1" id="KW-0175">Coiled coil</keyword>
<evidence type="ECO:0000313" key="3">
    <source>
        <dbReference type="EMBL" id="KAL1412435.1"/>
    </source>
</evidence>